<dbReference type="PROSITE" id="PS51644">
    <property type="entry name" value="HTH_OST"/>
    <property type="match status" value="1"/>
</dbReference>
<dbReference type="EMBL" id="HBFQ01047601">
    <property type="protein sequence ID" value="CAD8859576.1"/>
    <property type="molecule type" value="Transcribed_RNA"/>
</dbReference>
<proteinExistence type="predicted"/>
<dbReference type="PROSITE" id="PS51257">
    <property type="entry name" value="PROKAR_LIPOPROTEIN"/>
    <property type="match status" value="1"/>
</dbReference>
<protein>
    <recommendedName>
        <fullName evidence="2">HTH OST-type domain-containing protein</fullName>
    </recommendedName>
</protein>
<reference evidence="3" key="1">
    <citation type="submission" date="2021-01" db="EMBL/GenBank/DDBJ databases">
        <authorList>
            <person name="Corre E."/>
            <person name="Pelletier E."/>
            <person name="Niang G."/>
            <person name="Scheremetjew M."/>
            <person name="Finn R."/>
            <person name="Kale V."/>
            <person name="Holt S."/>
            <person name="Cochrane G."/>
            <person name="Meng A."/>
            <person name="Brown T."/>
            <person name="Cohen L."/>
        </authorList>
    </citation>
    <scope>NUCLEOTIDE SEQUENCE</scope>
</reference>
<gene>
    <name evidence="3" type="ORF">NSCI0253_LOCUS33930</name>
</gene>
<dbReference type="InterPro" id="IPR025605">
    <property type="entry name" value="OST-HTH/LOTUS_dom"/>
</dbReference>
<evidence type="ECO:0000313" key="3">
    <source>
        <dbReference type="EMBL" id="CAD8859576.1"/>
    </source>
</evidence>
<sequence>MTGQRGAHGRSQRQARANSPAACVASACQKKVGGRTQRRAALTKHASKRAETRVVPVAHEPASFTPSQVLQFIHSLYADELKPFGRILRKRVSEQVSGCVDSSVGSIAHVYAACLSLQEDGIVTLHPEHGGDWSVLLKDRAANFIDVYSNEDLYLPSLWHQVSTYLDSLDHEAMKFPGGRYSCAQAIVERRLPFFAGFSLGRICHVVQLAVSQRKLLGYLHGFLVPYAHSQSKVKDQCASQQQICAGASEFSHLPLATWDTARSRVREMLADAAKEGSPTVPISNVKRLFRSRFNLELSETTLGHTKLSELLQDSQFDGVCTVQLQAQGYMVVPSSGEEQPPAHHEDSSTLKRIVFCENEPLCFDDDACNASVEPAQPPAKYPCLSPSVLSKDGTVGKLVHNTFIHQAMPPPTPVPGARRRACSLPKDLGSDKSSWETTCHALSYLHAAVPSVGLTRDGHGDVTEESSRWSWRPSSRRGSSTVPDNSPRRGSCSDPLKLLLAECASSAGSLELGWASGDSLWPGASEPLCSPAFFAEYGRTTEPGAELRHRVICEHEPVWLKEVATSVCAAPPAPPAAKYPCLSPTTPFKDCSVGQIVHNTFIHQVAAPPTPVPGARFRSLSVPKDLGSDESSCETACHALSFLHKASTSEVGTTTIEGADPDSFALQSRVADGNFWPCTADSREQAFDPLKVWLSGASTAVAPTHPCPSLASAATILPFPESGKELVGGCAHNTKTHELLCAPLHAAVSAVQSYSDEKGTVGEMHLSDSALHASNLRDAGILLPDQIGVNCGSAPCATPEPSPLCGSMSWNWSLSGTAHPPQPVGEGGKLCLADLLGAPSHSFWPGLVTGSA</sequence>
<evidence type="ECO:0000259" key="2">
    <source>
        <dbReference type="PROSITE" id="PS51644"/>
    </source>
</evidence>
<dbReference type="AlphaFoldDB" id="A0A7S1AMV1"/>
<feature type="domain" description="HTH OST-type" evidence="2">
    <location>
        <begin position="258"/>
        <end position="336"/>
    </location>
</feature>
<feature type="compositionally biased region" description="Basic and acidic residues" evidence="1">
    <location>
        <begin position="457"/>
        <end position="468"/>
    </location>
</feature>
<feature type="region of interest" description="Disordered" evidence="1">
    <location>
        <begin position="455"/>
        <end position="491"/>
    </location>
</feature>
<name>A0A7S1AMV1_NOCSC</name>
<accession>A0A7S1AMV1</accession>
<evidence type="ECO:0000256" key="1">
    <source>
        <dbReference type="SAM" id="MobiDB-lite"/>
    </source>
</evidence>
<organism evidence="3">
    <name type="scientific">Noctiluca scintillans</name>
    <name type="common">Sea sparkle</name>
    <name type="synonym">Red tide dinoflagellate</name>
    <dbReference type="NCBI Taxonomy" id="2966"/>
    <lineage>
        <taxon>Eukaryota</taxon>
        <taxon>Sar</taxon>
        <taxon>Alveolata</taxon>
        <taxon>Dinophyceae</taxon>
        <taxon>Noctilucales</taxon>
        <taxon>Noctilucaceae</taxon>
        <taxon>Noctiluca</taxon>
    </lineage>
</organism>
<dbReference type="Pfam" id="PF14418">
    <property type="entry name" value="OHA"/>
    <property type="match status" value="1"/>
</dbReference>
<dbReference type="InterPro" id="IPR025677">
    <property type="entry name" value="OST-HTH-assoc_dom"/>
</dbReference>
<feature type="compositionally biased region" description="Low complexity" evidence="1">
    <location>
        <begin position="469"/>
        <end position="481"/>
    </location>
</feature>